<dbReference type="Proteomes" id="UP000610558">
    <property type="component" value="Unassembled WGS sequence"/>
</dbReference>
<dbReference type="EMBL" id="JACXLD010000029">
    <property type="protein sequence ID" value="MBD2860333.1"/>
    <property type="molecule type" value="Genomic_DNA"/>
</dbReference>
<evidence type="ECO:0000256" key="1">
    <source>
        <dbReference type="ARBA" id="ARBA00004141"/>
    </source>
</evidence>
<dbReference type="GO" id="GO:0005886">
    <property type="term" value="C:plasma membrane"/>
    <property type="evidence" value="ECO:0007669"/>
    <property type="project" value="TreeGrafter"/>
</dbReference>
<dbReference type="NCBIfam" id="TIGR01297">
    <property type="entry name" value="CDF"/>
    <property type="match status" value="1"/>
</dbReference>
<keyword evidence="7" id="KW-0406">Ion transport</keyword>
<dbReference type="GO" id="GO:0005385">
    <property type="term" value="F:zinc ion transmembrane transporter activity"/>
    <property type="evidence" value="ECO:0007669"/>
    <property type="project" value="TreeGrafter"/>
</dbReference>
<accession>A0A927C545</accession>
<dbReference type="InterPro" id="IPR058533">
    <property type="entry name" value="Cation_efflux_TM"/>
</dbReference>
<dbReference type="PANTHER" id="PTHR11562:SF17">
    <property type="entry name" value="RE54080P-RELATED"/>
    <property type="match status" value="1"/>
</dbReference>
<comment type="similarity">
    <text evidence="2">Belongs to the cation diffusion facilitator (CDF) transporter (TC 2.A.4) family. SLC30A subfamily.</text>
</comment>
<evidence type="ECO:0000313" key="13">
    <source>
        <dbReference type="Proteomes" id="UP000610558"/>
    </source>
</evidence>
<dbReference type="SUPFAM" id="SSF160240">
    <property type="entry name" value="Cation efflux protein cytoplasmic domain-like"/>
    <property type="match status" value="1"/>
</dbReference>
<dbReference type="AlphaFoldDB" id="A0A927C545"/>
<evidence type="ECO:0000259" key="11">
    <source>
        <dbReference type="Pfam" id="PF16916"/>
    </source>
</evidence>
<evidence type="ECO:0000313" key="12">
    <source>
        <dbReference type="EMBL" id="MBD2860333.1"/>
    </source>
</evidence>
<evidence type="ECO:0000256" key="9">
    <source>
        <dbReference type="SAM" id="Phobius"/>
    </source>
</evidence>
<gene>
    <name evidence="12" type="ORF">IB286_15165</name>
</gene>
<dbReference type="PANTHER" id="PTHR11562">
    <property type="entry name" value="CATION EFFLUX PROTEIN/ ZINC TRANSPORTER"/>
    <property type="match status" value="1"/>
</dbReference>
<dbReference type="RefSeq" id="WP_190766992.1">
    <property type="nucleotide sequence ID" value="NZ_JACXLD010000029.1"/>
</dbReference>
<dbReference type="Pfam" id="PF16916">
    <property type="entry name" value="ZT_dimer"/>
    <property type="match status" value="1"/>
</dbReference>
<keyword evidence="8 9" id="KW-0472">Membrane</keyword>
<evidence type="ECO:0000256" key="2">
    <source>
        <dbReference type="ARBA" id="ARBA00008873"/>
    </source>
</evidence>
<keyword evidence="4 9" id="KW-0812">Transmembrane</keyword>
<comment type="caution">
    <text evidence="12">The sequence shown here is derived from an EMBL/GenBank/DDBJ whole genome shotgun (WGS) entry which is preliminary data.</text>
</comment>
<feature type="domain" description="Cation efflux protein transmembrane" evidence="10">
    <location>
        <begin position="1"/>
        <end position="157"/>
    </location>
</feature>
<dbReference type="InterPro" id="IPR027470">
    <property type="entry name" value="Cation_efflux_CTD"/>
</dbReference>
<keyword evidence="13" id="KW-1185">Reference proteome</keyword>
<keyword evidence="5" id="KW-0864">Zinc transport</keyword>
<dbReference type="Gene3D" id="3.30.70.1350">
    <property type="entry name" value="Cation efflux protein, cytoplasmic domain"/>
    <property type="match status" value="1"/>
</dbReference>
<protein>
    <submittedName>
        <fullName evidence="12">Cation transporter</fullName>
    </submittedName>
</protein>
<dbReference type="InterPro" id="IPR036837">
    <property type="entry name" value="Cation_efflux_CTD_sf"/>
</dbReference>
<name>A0A927C545_9GAMM</name>
<comment type="subcellular location">
    <subcellularLocation>
        <location evidence="1">Membrane</location>
        <topology evidence="1">Multi-pass membrane protein</topology>
    </subcellularLocation>
</comment>
<dbReference type="InterPro" id="IPR027469">
    <property type="entry name" value="Cation_efflux_TMD_sf"/>
</dbReference>
<dbReference type="Pfam" id="PF01545">
    <property type="entry name" value="Cation_efflux"/>
    <property type="match status" value="1"/>
</dbReference>
<feature type="non-terminal residue" evidence="12">
    <location>
        <position position="1"/>
    </location>
</feature>
<organism evidence="12 13">
    <name type="scientific">Spongiibacter pelagi</name>
    <dbReference type="NCBI Taxonomy" id="2760804"/>
    <lineage>
        <taxon>Bacteria</taxon>
        <taxon>Pseudomonadati</taxon>
        <taxon>Pseudomonadota</taxon>
        <taxon>Gammaproteobacteria</taxon>
        <taxon>Cellvibrionales</taxon>
        <taxon>Spongiibacteraceae</taxon>
        <taxon>Spongiibacter</taxon>
    </lineage>
</organism>
<keyword evidence="5" id="KW-0862">Zinc</keyword>
<evidence type="ECO:0000256" key="3">
    <source>
        <dbReference type="ARBA" id="ARBA00022448"/>
    </source>
</evidence>
<sequence>AVHDLGDSLSIGLAWILAKLGNRPASQNFSYGYKRLSLLGSLINGIVLIAGSAWVLYQSIPRLSDPEMPVTEGMLALSIFGIAVNGFAAFKLSKGKTMNEKVLNWHLLEDVLGWVAVFVVSIVLMFVEWPILDPILAIGFTLFILFNVLRNVGSTLKLFLQGVPDKNLAKKIESKLKSIPEFQSFHHLHLWSLDGEHHVLTVHIELNASVSLEDQRTLKQRLSQELSEFDLSHTTVEFELDNEHCRDQ</sequence>
<dbReference type="InterPro" id="IPR050681">
    <property type="entry name" value="CDF/SLC30A"/>
</dbReference>
<keyword evidence="6 9" id="KW-1133">Transmembrane helix</keyword>
<evidence type="ECO:0000256" key="7">
    <source>
        <dbReference type="ARBA" id="ARBA00023065"/>
    </source>
</evidence>
<reference evidence="12" key="1">
    <citation type="submission" date="2020-09" db="EMBL/GenBank/DDBJ databases">
        <authorList>
            <person name="Yoon J.-W."/>
        </authorList>
    </citation>
    <scope>NUCLEOTIDE SEQUENCE</scope>
    <source>
        <strain evidence="12">KMU-158</strain>
    </source>
</reference>
<feature type="transmembrane region" description="Helical" evidence="9">
    <location>
        <begin position="111"/>
        <end position="129"/>
    </location>
</feature>
<proteinExistence type="inferred from homology"/>
<feature type="domain" description="Cation efflux protein cytoplasmic" evidence="11">
    <location>
        <begin position="164"/>
        <end position="239"/>
    </location>
</feature>
<feature type="transmembrane region" description="Helical" evidence="9">
    <location>
        <begin position="135"/>
        <end position="152"/>
    </location>
</feature>
<feature type="transmembrane region" description="Helical" evidence="9">
    <location>
        <begin position="69"/>
        <end position="90"/>
    </location>
</feature>
<evidence type="ECO:0000256" key="5">
    <source>
        <dbReference type="ARBA" id="ARBA00022906"/>
    </source>
</evidence>
<dbReference type="InterPro" id="IPR002524">
    <property type="entry name" value="Cation_efflux"/>
</dbReference>
<evidence type="ECO:0000259" key="10">
    <source>
        <dbReference type="Pfam" id="PF01545"/>
    </source>
</evidence>
<evidence type="ECO:0000256" key="8">
    <source>
        <dbReference type="ARBA" id="ARBA00023136"/>
    </source>
</evidence>
<feature type="transmembrane region" description="Helical" evidence="9">
    <location>
        <begin position="36"/>
        <end position="57"/>
    </location>
</feature>
<dbReference type="SUPFAM" id="SSF161111">
    <property type="entry name" value="Cation efflux protein transmembrane domain-like"/>
    <property type="match status" value="1"/>
</dbReference>
<evidence type="ECO:0000256" key="4">
    <source>
        <dbReference type="ARBA" id="ARBA00022692"/>
    </source>
</evidence>
<keyword evidence="3" id="KW-0813">Transport</keyword>
<evidence type="ECO:0000256" key="6">
    <source>
        <dbReference type="ARBA" id="ARBA00022989"/>
    </source>
</evidence>
<dbReference type="Gene3D" id="1.20.1510.10">
    <property type="entry name" value="Cation efflux protein transmembrane domain"/>
    <property type="match status" value="1"/>
</dbReference>